<keyword evidence="2" id="KW-1185">Reference proteome</keyword>
<organism evidence="1 2">
    <name type="scientific">Cirrhinus mrigala</name>
    <name type="common">Mrigala</name>
    <dbReference type="NCBI Taxonomy" id="683832"/>
    <lineage>
        <taxon>Eukaryota</taxon>
        <taxon>Metazoa</taxon>
        <taxon>Chordata</taxon>
        <taxon>Craniata</taxon>
        <taxon>Vertebrata</taxon>
        <taxon>Euteleostomi</taxon>
        <taxon>Actinopterygii</taxon>
        <taxon>Neopterygii</taxon>
        <taxon>Teleostei</taxon>
        <taxon>Ostariophysi</taxon>
        <taxon>Cypriniformes</taxon>
        <taxon>Cyprinidae</taxon>
        <taxon>Labeoninae</taxon>
        <taxon>Labeonini</taxon>
        <taxon>Cirrhinus</taxon>
    </lineage>
</organism>
<protein>
    <submittedName>
        <fullName evidence="1">Uncharacterized protein</fullName>
    </submittedName>
</protein>
<dbReference type="Proteomes" id="UP001529510">
    <property type="component" value="Unassembled WGS sequence"/>
</dbReference>
<comment type="caution">
    <text evidence="1">The sequence shown here is derived from an EMBL/GenBank/DDBJ whole genome shotgun (WGS) entry which is preliminary data.</text>
</comment>
<proteinExistence type="predicted"/>
<feature type="non-terminal residue" evidence="1">
    <location>
        <position position="60"/>
    </location>
</feature>
<feature type="non-terminal residue" evidence="1">
    <location>
        <position position="1"/>
    </location>
</feature>
<gene>
    <name evidence="1" type="ORF">M9458_000972</name>
</gene>
<sequence>SWCCAEPHIGPQRKLTSVASAGGTSSSCPSSTYETTVSVCSVRSSSTLALKCSSPSRDSY</sequence>
<evidence type="ECO:0000313" key="1">
    <source>
        <dbReference type="EMBL" id="KAL0202954.1"/>
    </source>
</evidence>
<reference evidence="1 2" key="1">
    <citation type="submission" date="2024-05" db="EMBL/GenBank/DDBJ databases">
        <title>Genome sequencing and assembly of Indian major carp, Cirrhinus mrigala (Hamilton, 1822).</title>
        <authorList>
            <person name="Mohindra V."/>
            <person name="Chowdhury L.M."/>
            <person name="Lal K."/>
            <person name="Jena J.K."/>
        </authorList>
    </citation>
    <scope>NUCLEOTIDE SEQUENCE [LARGE SCALE GENOMIC DNA]</scope>
    <source>
        <strain evidence="1">CM1030</strain>
        <tissue evidence="1">Blood</tissue>
    </source>
</reference>
<name>A0ABD0RWM6_CIRMR</name>
<dbReference type="EMBL" id="JAMKFB020000001">
    <property type="protein sequence ID" value="KAL0202954.1"/>
    <property type="molecule type" value="Genomic_DNA"/>
</dbReference>
<evidence type="ECO:0000313" key="2">
    <source>
        <dbReference type="Proteomes" id="UP001529510"/>
    </source>
</evidence>
<dbReference type="AlphaFoldDB" id="A0ABD0RWM6"/>
<accession>A0ABD0RWM6</accession>